<evidence type="ECO:0000313" key="2">
    <source>
        <dbReference type="EMBL" id="LAA79381.1"/>
    </source>
</evidence>
<reference evidence="2" key="1">
    <citation type="submission" date="2017-07" db="EMBL/GenBank/DDBJ databases">
        <authorList>
            <person name="Mikheyev A."/>
            <person name="Grau M."/>
        </authorList>
    </citation>
    <scope>NUCLEOTIDE SEQUENCE</scope>
    <source>
        <tissue evidence="2">Venom_gland</tissue>
    </source>
</reference>
<feature type="transmembrane region" description="Helical" evidence="1">
    <location>
        <begin position="21"/>
        <end position="41"/>
    </location>
</feature>
<sequence>MRILRISVGLRERGRKENFTALYRFGCFTAYLYKAVLNSVLKWQFYESESKPLACSFKGAFPVIFFNVAFKIICLFDIIFMLMGIWINMALFIALNSQVTLMFEVPKSVQIISVL</sequence>
<name>A0A2D4I5A9_MICLE</name>
<accession>A0A2D4I5A9</accession>
<dbReference type="EMBL" id="IACK01079931">
    <property type="protein sequence ID" value="LAA79381.1"/>
    <property type="molecule type" value="Transcribed_RNA"/>
</dbReference>
<dbReference type="AlphaFoldDB" id="A0A2D4I5A9"/>
<protein>
    <submittedName>
        <fullName evidence="2">Uncharacterized protein</fullName>
    </submittedName>
</protein>
<keyword evidence="1" id="KW-0472">Membrane</keyword>
<reference evidence="2" key="2">
    <citation type="submission" date="2017-11" db="EMBL/GenBank/DDBJ databases">
        <title>Coralsnake Venomics: Analyses of Venom Gland Transcriptomes and Proteomes of Six Brazilian Taxa.</title>
        <authorList>
            <person name="Aird S.D."/>
            <person name="Jorge da Silva N."/>
            <person name="Qiu L."/>
            <person name="Villar-Briones A."/>
            <person name="Aparecida-Saddi V."/>
            <person name="Campos-Telles M.P."/>
            <person name="Grau M."/>
            <person name="Mikheyev A.S."/>
        </authorList>
    </citation>
    <scope>NUCLEOTIDE SEQUENCE</scope>
    <source>
        <tissue evidence="2">Venom_gland</tissue>
    </source>
</reference>
<feature type="transmembrane region" description="Helical" evidence="1">
    <location>
        <begin position="61"/>
        <end position="94"/>
    </location>
</feature>
<evidence type="ECO:0000256" key="1">
    <source>
        <dbReference type="SAM" id="Phobius"/>
    </source>
</evidence>
<keyword evidence="1" id="KW-1133">Transmembrane helix</keyword>
<keyword evidence="1" id="KW-0812">Transmembrane</keyword>
<proteinExistence type="predicted"/>
<organism evidence="2">
    <name type="scientific">Micrurus lemniscatus lemniscatus</name>
    <dbReference type="NCBI Taxonomy" id="129467"/>
    <lineage>
        <taxon>Eukaryota</taxon>
        <taxon>Metazoa</taxon>
        <taxon>Chordata</taxon>
        <taxon>Craniata</taxon>
        <taxon>Vertebrata</taxon>
        <taxon>Euteleostomi</taxon>
        <taxon>Lepidosauria</taxon>
        <taxon>Squamata</taxon>
        <taxon>Bifurcata</taxon>
        <taxon>Unidentata</taxon>
        <taxon>Episquamata</taxon>
        <taxon>Toxicofera</taxon>
        <taxon>Serpentes</taxon>
        <taxon>Colubroidea</taxon>
        <taxon>Elapidae</taxon>
        <taxon>Elapinae</taxon>
        <taxon>Micrurus</taxon>
    </lineage>
</organism>